<evidence type="ECO:0000256" key="7">
    <source>
        <dbReference type="ARBA" id="ARBA00022777"/>
    </source>
</evidence>
<dbReference type="InterPro" id="IPR036890">
    <property type="entry name" value="HATPase_C_sf"/>
</dbReference>
<keyword evidence="15" id="KW-1185">Reference proteome</keyword>
<proteinExistence type="predicted"/>
<dbReference type="InterPro" id="IPR003660">
    <property type="entry name" value="HAMP_dom"/>
</dbReference>
<dbReference type="SMART" id="SM00304">
    <property type="entry name" value="HAMP"/>
    <property type="match status" value="1"/>
</dbReference>
<organism evidence="14 15">
    <name type="scientific">Nonomuraea longicatena</name>
    <dbReference type="NCBI Taxonomy" id="83682"/>
    <lineage>
        <taxon>Bacteria</taxon>
        <taxon>Bacillati</taxon>
        <taxon>Actinomycetota</taxon>
        <taxon>Actinomycetes</taxon>
        <taxon>Streptosporangiales</taxon>
        <taxon>Streptosporangiaceae</taxon>
        <taxon>Nonomuraea</taxon>
    </lineage>
</organism>
<keyword evidence="6 11" id="KW-0812">Transmembrane</keyword>
<dbReference type="SUPFAM" id="SSF55874">
    <property type="entry name" value="ATPase domain of HSP90 chaperone/DNA topoisomerase II/histidine kinase"/>
    <property type="match status" value="1"/>
</dbReference>
<dbReference type="Pfam" id="PF00672">
    <property type="entry name" value="HAMP"/>
    <property type="match status" value="1"/>
</dbReference>
<dbReference type="Gene3D" id="3.30.565.10">
    <property type="entry name" value="Histidine kinase-like ATPase, C-terminal domain"/>
    <property type="match status" value="1"/>
</dbReference>
<dbReference type="SUPFAM" id="SSF47384">
    <property type="entry name" value="Homodimeric domain of signal transducing histidine kinase"/>
    <property type="match status" value="1"/>
</dbReference>
<dbReference type="InterPro" id="IPR050428">
    <property type="entry name" value="TCS_sensor_his_kinase"/>
</dbReference>
<evidence type="ECO:0000256" key="1">
    <source>
        <dbReference type="ARBA" id="ARBA00000085"/>
    </source>
</evidence>
<keyword evidence="8 11" id="KW-1133">Transmembrane helix</keyword>
<feature type="domain" description="HAMP" evidence="13">
    <location>
        <begin position="201"/>
        <end position="254"/>
    </location>
</feature>
<dbReference type="InterPro" id="IPR005467">
    <property type="entry name" value="His_kinase_dom"/>
</dbReference>
<dbReference type="InterPro" id="IPR036097">
    <property type="entry name" value="HisK_dim/P_sf"/>
</dbReference>
<evidence type="ECO:0000256" key="6">
    <source>
        <dbReference type="ARBA" id="ARBA00022692"/>
    </source>
</evidence>
<dbReference type="Pfam" id="PF00512">
    <property type="entry name" value="HisKA"/>
    <property type="match status" value="1"/>
</dbReference>
<dbReference type="SMART" id="SM00387">
    <property type="entry name" value="HATPase_c"/>
    <property type="match status" value="1"/>
</dbReference>
<dbReference type="EC" id="2.7.13.3" evidence="3"/>
<keyword evidence="4" id="KW-0597">Phosphoprotein</keyword>
<keyword evidence="10 11" id="KW-0472">Membrane</keyword>
<evidence type="ECO:0000259" key="13">
    <source>
        <dbReference type="PROSITE" id="PS50885"/>
    </source>
</evidence>
<dbReference type="CDD" id="cd06225">
    <property type="entry name" value="HAMP"/>
    <property type="match status" value="1"/>
</dbReference>
<evidence type="ECO:0000256" key="11">
    <source>
        <dbReference type="SAM" id="Phobius"/>
    </source>
</evidence>
<evidence type="ECO:0000256" key="3">
    <source>
        <dbReference type="ARBA" id="ARBA00012438"/>
    </source>
</evidence>
<dbReference type="Proteomes" id="UP001501578">
    <property type="component" value="Unassembled WGS sequence"/>
</dbReference>
<evidence type="ECO:0000256" key="10">
    <source>
        <dbReference type="ARBA" id="ARBA00023136"/>
    </source>
</evidence>
<keyword evidence="9" id="KW-0902">Two-component regulatory system</keyword>
<evidence type="ECO:0000256" key="2">
    <source>
        <dbReference type="ARBA" id="ARBA00004236"/>
    </source>
</evidence>
<dbReference type="RefSeq" id="WP_343947749.1">
    <property type="nucleotide sequence ID" value="NZ_BAAAHQ010000001.1"/>
</dbReference>
<keyword evidence="7 14" id="KW-0418">Kinase</keyword>
<evidence type="ECO:0000313" key="14">
    <source>
        <dbReference type="EMBL" id="GAA0912183.1"/>
    </source>
</evidence>
<evidence type="ECO:0000313" key="15">
    <source>
        <dbReference type="Proteomes" id="UP001501578"/>
    </source>
</evidence>
<dbReference type="PROSITE" id="PS50109">
    <property type="entry name" value="HIS_KIN"/>
    <property type="match status" value="1"/>
</dbReference>
<dbReference type="InterPro" id="IPR003661">
    <property type="entry name" value="HisK_dim/P_dom"/>
</dbReference>
<dbReference type="PROSITE" id="PS50885">
    <property type="entry name" value="HAMP"/>
    <property type="match status" value="1"/>
</dbReference>
<keyword evidence="5" id="KW-0808">Transferase</keyword>
<dbReference type="Pfam" id="PF02518">
    <property type="entry name" value="HATPase_c"/>
    <property type="match status" value="1"/>
</dbReference>
<dbReference type="PANTHER" id="PTHR45436:SF5">
    <property type="entry name" value="SENSOR HISTIDINE KINASE TRCS"/>
    <property type="match status" value="1"/>
</dbReference>
<comment type="subcellular location">
    <subcellularLocation>
        <location evidence="2">Cell membrane</location>
    </subcellularLocation>
</comment>
<protein>
    <recommendedName>
        <fullName evidence="3">histidine kinase</fullName>
        <ecNumber evidence="3">2.7.13.3</ecNumber>
    </recommendedName>
</protein>
<dbReference type="CDD" id="cd00082">
    <property type="entry name" value="HisKA"/>
    <property type="match status" value="1"/>
</dbReference>
<evidence type="ECO:0000256" key="5">
    <source>
        <dbReference type="ARBA" id="ARBA00022679"/>
    </source>
</evidence>
<reference evidence="15" key="1">
    <citation type="journal article" date="2019" name="Int. J. Syst. Evol. Microbiol.">
        <title>The Global Catalogue of Microorganisms (GCM) 10K type strain sequencing project: providing services to taxonomists for standard genome sequencing and annotation.</title>
        <authorList>
            <consortium name="The Broad Institute Genomics Platform"/>
            <consortium name="The Broad Institute Genome Sequencing Center for Infectious Disease"/>
            <person name="Wu L."/>
            <person name="Ma J."/>
        </authorList>
    </citation>
    <scope>NUCLEOTIDE SEQUENCE [LARGE SCALE GENOMIC DNA]</scope>
    <source>
        <strain evidence="15">JCM 11136</strain>
    </source>
</reference>
<dbReference type="SMART" id="SM00388">
    <property type="entry name" value="HisKA"/>
    <property type="match status" value="1"/>
</dbReference>
<evidence type="ECO:0000256" key="4">
    <source>
        <dbReference type="ARBA" id="ARBA00022553"/>
    </source>
</evidence>
<feature type="domain" description="Histidine kinase" evidence="12">
    <location>
        <begin position="262"/>
        <end position="467"/>
    </location>
</feature>
<dbReference type="InterPro" id="IPR003594">
    <property type="entry name" value="HATPase_dom"/>
</dbReference>
<dbReference type="PANTHER" id="PTHR45436">
    <property type="entry name" value="SENSOR HISTIDINE KINASE YKOH"/>
    <property type="match status" value="1"/>
</dbReference>
<feature type="transmembrane region" description="Helical" evidence="11">
    <location>
        <begin position="172"/>
        <end position="194"/>
    </location>
</feature>
<comment type="catalytic activity">
    <reaction evidence="1">
        <text>ATP + protein L-histidine = ADP + protein N-phospho-L-histidine.</text>
        <dbReference type="EC" id="2.7.13.3"/>
    </reaction>
</comment>
<evidence type="ECO:0000256" key="9">
    <source>
        <dbReference type="ARBA" id="ARBA00023012"/>
    </source>
</evidence>
<accession>A0ABP3Z092</accession>
<name>A0ABP3Z092_9ACTN</name>
<dbReference type="InterPro" id="IPR004358">
    <property type="entry name" value="Sig_transdc_His_kin-like_C"/>
</dbReference>
<feature type="transmembrane region" description="Helical" evidence="11">
    <location>
        <begin position="35"/>
        <end position="58"/>
    </location>
</feature>
<sequence length="468" mass="50609">MITRRWTYIPGLLGVRDRQDDPDEGLTKGSVRGRLTLIATVTMAALCLVVNAFVLLAVRATAEEYRSHEVMSAALRVVHLIKRGTLPETVPTEVDGVQVLDSAGRVVSASPSLSGRPRVTDIIPSFDNSGGTGVVCDIGGFAGDCMLVATFRVYQTDGDWIVYALGHEVPWYVHPAVLVFVITVSVALVSITWYGTSRTVASALAPVDAIRAKLAAITESDLGQRVPVPPTNDEIHALALTANQTLDRLEGVVEQQRRFASDASHDLRSPITAMRAQIEEAMLYPDEVHWPQTADAILSSLDRLQAIVTDLLALARLDAGAAGAQEPVDLGELVIAETARPRGKTVVTTLESGVEVTGDRLRLARLLTNLLDNAERHAETSVAVTVVEQDGRARLEVHDDGAGIEPHQREVVFRRFTRLDASRSRDAGGTGLGLPIAREIANSHRGSLTIEDSDRGARFVLDLPLRER</sequence>
<dbReference type="GO" id="GO:0016301">
    <property type="term" value="F:kinase activity"/>
    <property type="evidence" value="ECO:0007669"/>
    <property type="project" value="UniProtKB-KW"/>
</dbReference>
<comment type="caution">
    <text evidence="14">The sequence shown here is derived from an EMBL/GenBank/DDBJ whole genome shotgun (WGS) entry which is preliminary data.</text>
</comment>
<evidence type="ECO:0000259" key="12">
    <source>
        <dbReference type="PROSITE" id="PS50109"/>
    </source>
</evidence>
<gene>
    <name evidence="14" type="ORF">GCM10009560_02420</name>
</gene>
<dbReference type="EMBL" id="BAAAHQ010000001">
    <property type="protein sequence ID" value="GAA0912183.1"/>
    <property type="molecule type" value="Genomic_DNA"/>
</dbReference>
<dbReference type="PRINTS" id="PR00344">
    <property type="entry name" value="BCTRLSENSOR"/>
</dbReference>
<evidence type="ECO:0000256" key="8">
    <source>
        <dbReference type="ARBA" id="ARBA00022989"/>
    </source>
</evidence>
<dbReference type="Gene3D" id="1.10.287.130">
    <property type="match status" value="1"/>
</dbReference>